<keyword evidence="3" id="KW-1185">Reference proteome</keyword>
<dbReference type="EMBL" id="CP029463">
    <property type="protein sequence ID" value="AWM14140.1"/>
    <property type="molecule type" value="Genomic_DNA"/>
</dbReference>
<accession>A0A2U8QVB1</accession>
<name>A0A2U8QVB1_9FLAO</name>
<dbReference type="Proteomes" id="UP000245429">
    <property type="component" value="Chromosome"/>
</dbReference>
<protein>
    <recommendedName>
        <fullName evidence="4">TonB-dependent receptor plug domain-containing protein</fullName>
    </recommendedName>
</protein>
<evidence type="ECO:0000256" key="1">
    <source>
        <dbReference type="SAM" id="SignalP"/>
    </source>
</evidence>
<organism evidence="2 3">
    <name type="scientific">Flavobacterium sediminis</name>
    <dbReference type="NCBI Taxonomy" id="2201181"/>
    <lineage>
        <taxon>Bacteria</taxon>
        <taxon>Pseudomonadati</taxon>
        <taxon>Bacteroidota</taxon>
        <taxon>Flavobacteriia</taxon>
        <taxon>Flavobacteriales</taxon>
        <taxon>Flavobacteriaceae</taxon>
        <taxon>Flavobacterium</taxon>
    </lineage>
</organism>
<dbReference type="Gene3D" id="2.60.40.1930">
    <property type="match status" value="1"/>
</dbReference>
<evidence type="ECO:0008006" key="4">
    <source>
        <dbReference type="Google" id="ProtNLM"/>
    </source>
</evidence>
<evidence type="ECO:0000313" key="2">
    <source>
        <dbReference type="EMBL" id="AWM14140.1"/>
    </source>
</evidence>
<dbReference type="OrthoDB" id="679547at2"/>
<evidence type="ECO:0000313" key="3">
    <source>
        <dbReference type="Proteomes" id="UP000245429"/>
    </source>
</evidence>
<sequence length="777" mass="89971">MFRKFFLLTLLLSIALKAQNINEVDRKFQNYFKLDRENIYLHLNKNTYFSNETVWFKGYILDKKTNKLNPLTTNVYISLYNQDKNEIKNQLFYASNGITSGQIKLDKSLPSGKYFLHIYTNYMNNFIEDESTIEEFEIINIEDTPLDLHSEPEHLNFEITPEGGKLLFESDNTVVVKITDCQNKGVKLSADVTDDSGNTITSFYTNQEGYGKFDLLNTKNTTYSIKTSVANQTFSHDLPPVTIEGVNLSALTFIKQDNVLLTLKTNANTLTKIKEENLKLIIEKYDSIKFLDIRFDNLTKKDFFLEQKEFFNGLNTLRLLNSKNESIAERLIFIKKDPNKIEIRNAVKNNDSIRVKGLLKNNIGIMSISILPNSNISQNSIINHLAFENVTKEKLNNTHYYFENFDRKKQYELDLYLMGCKSKYNWNSILNDTIVQKYDYEFGIDITGKINQNIPNKEKLQLKLYTQGSLNLGTNIETDNSFYFKNLLLEDSVYCHFSLLKNNTNLKKLSVVTTLKNNNSKFLKPVLIKKNSCQSTFYEKKQDEYVNLFPKTGKIIELDSIQLVSEKKEKLIYGNTRYQNNYARAFKINETDRQTYNDVLSFISFNGFDVSVSGINVIINARASKSVLGSRTPIVYLDNTPITDFSLLLGMSLRQVDEIYINRTGFGEGMNGSNGSIRIYTRITYDKDSNPTIKSSKIQIKKGFQKDIPFKNIEYQDYDHDSFKKYGVVDWKNNIYTNETGEFEFSFPHFDLKEFYLDIQGLDGSGNFFHEVLPVKL</sequence>
<proteinExistence type="predicted"/>
<gene>
    <name evidence="2" type="ORF">DI487_09955</name>
</gene>
<reference evidence="2 3" key="1">
    <citation type="submission" date="2018-05" db="EMBL/GenBank/DDBJ databases">
        <title>Flavobacterium sp. MEBiC07310.</title>
        <authorList>
            <person name="Baek K."/>
        </authorList>
    </citation>
    <scope>NUCLEOTIDE SEQUENCE [LARGE SCALE GENOMIC DNA]</scope>
    <source>
        <strain evidence="2 3">MEBiC07310</strain>
    </source>
</reference>
<feature type="signal peptide" evidence="1">
    <location>
        <begin position="1"/>
        <end position="18"/>
    </location>
</feature>
<feature type="chain" id="PRO_5016037332" description="TonB-dependent receptor plug domain-containing protein" evidence="1">
    <location>
        <begin position="19"/>
        <end position="777"/>
    </location>
</feature>
<dbReference type="KEGG" id="fse:DI487_09955"/>
<dbReference type="AlphaFoldDB" id="A0A2U8QVB1"/>
<dbReference type="RefSeq" id="WP_109569506.1">
    <property type="nucleotide sequence ID" value="NZ_CP029463.1"/>
</dbReference>
<keyword evidence="1" id="KW-0732">Signal</keyword>